<name>A0ACB0J7Z4_TRIPR</name>
<gene>
    <name evidence="1" type="ORF">MILVUS5_LOCUS10062</name>
</gene>
<comment type="caution">
    <text evidence="1">The sequence shown here is derived from an EMBL/GenBank/DDBJ whole genome shotgun (WGS) entry which is preliminary data.</text>
</comment>
<proteinExistence type="predicted"/>
<dbReference type="Proteomes" id="UP001177021">
    <property type="component" value="Unassembled WGS sequence"/>
</dbReference>
<sequence length="463" mass="51137">MDVKNSLQITKASGAYDDDGHAKRTGNLKSAVAHIITAVIGSGVLSLAWSTAQLGWIGGPVALLCCAIVTYISSFLLSDCYRNPDSVTGKRNYSYMDAVRVNLGNKRTYVAGFLQFLTLYGTGTAYVITTATCLGAIMKSNCYHKKGHQYPCSYSGNLYMMLFGLVQIVMSFIPDLHNMAWVSVVAAIMSFTYSFIGLGLGISTVIKNGRIMGSVTGVQTASVADKIWLIFQALGDVAFSYPYSILLLEIQDTLESPPPENQTMKKASMIAIFITTFFYLCCGCFGYAAFGDATPGNLLTGFGFYEPFWLIDLANVCIIIHLVGGYQIYSQPIYSTADRWFSKKYPNSGFVNDFHKVKLPLLPAFQINLFRFCFRTSYVISTTGLAILFPYFNQVLGVLGAINFWPLAIYFPVEMYFVQKKVGAWTRKWIVLRIFSFACFLVTMVGFIGSFEGIISEKISGKG</sequence>
<keyword evidence="2" id="KW-1185">Reference proteome</keyword>
<evidence type="ECO:0000313" key="2">
    <source>
        <dbReference type="Proteomes" id="UP001177021"/>
    </source>
</evidence>
<evidence type="ECO:0000313" key="1">
    <source>
        <dbReference type="EMBL" id="CAJ2640168.1"/>
    </source>
</evidence>
<accession>A0ACB0J7Z4</accession>
<organism evidence="1 2">
    <name type="scientific">Trifolium pratense</name>
    <name type="common">Red clover</name>
    <dbReference type="NCBI Taxonomy" id="57577"/>
    <lineage>
        <taxon>Eukaryota</taxon>
        <taxon>Viridiplantae</taxon>
        <taxon>Streptophyta</taxon>
        <taxon>Embryophyta</taxon>
        <taxon>Tracheophyta</taxon>
        <taxon>Spermatophyta</taxon>
        <taxon>Magnoliopsida</taxon>
        <taxon>eudicotyledons</taxon>
        <taxon>Gunneridae</taxon>
        <taxon>Pentapetalae</taxon>
        <taxon>rosids</taxon>
        <taxon>fabids</taxon>
        <taxon>Fabales</taxon>
        <taxon>Fabaceae</taxon>
        <taxon>Papilionoideae</taxon>
        <taxon>50 kb inversion clade</taxon>
        <taxon>NPAAA clade</taxon>
        <taxon>Hologalegina</taxon>
        <taxon>IRL clade</taxon>
        <taxon>Trifolieae</taxon>
        <taxon>Trifolium</taxon>
    </lineage>
</organism>
<dbReference type="EMBL" id="CASHSV030000024">
    <property type="protein sequence ID" value="CAJ2640168.1"/>
    <property type="molecule type" value="Genomic_DNA"/>
</dbReference>
<reference evidence="1" key="1">
    <citation type="submission" date="2023-10" db="EMBL/GenBank/DDBJ databases">
        <authorList>
            <person name="Rodriguez Cubillos JULIANA M."/>
            <person name="De Vega J."/>
        </authorList>
    </citation>
    <scope>NUCLEOTIDE SEQUENCE</scope>
</reference>
<protein>
    <submittedName>
        <fullName evidence="1">Uncharacterized protein</fullName>
    </submittedName>
</protein>